<dbReference type="AlphaFoldDB" id="A0AAW8ANH2"/>
<feature type="signal peptide" evidence="1">
    <location>
        <begin position="1"/>
        <end position="23"/>
    </location>
</feature>
<reference evidence="2" key="1">
    <citation type="submission" date="2023-07" db="EMBL/GenBank/DDBJ databases">
        <authorList>
            <person name="Peng Z."/>
        </authorList>
    </citation>
    <scope>NUCLEOTIDE SEQUENCE</scope>
    <source>
        <strain evidence="2">KP219</strain>
    </source>
</reference>
<dbReference type="SUPFAM" id="SSF56935">
    <property type="entry name" value="Porins"/>
    <property type="match status" value="1"/>
</dbReference>
<evidence type="ECO:0000313" key="3">
    <source>
        <dbReference type="Proteomes" id="UP001244490"/>
    </source>
</evidence>
<feature type="non-terminal residue" evidence="2">
    <location>
        <position position="1"/>
    </location>
</feature>
<feature type="chain" id="PRO_5044015357" description="TonB-dependent receptor" evidence="1">
    <location>
        <begin position="24"/>
        <end position="76"/>
    </location>
</feature>
<evidence type="ECO:0000256" key="1">
    <source>
        <dbReference type="SAM" id="SignalP"/>
    </source>
</evidence>
<protein>
    <recommendedName>
        <fullName evidence="4">TonB-dependent receptor</fullName>
    </recommendedName>
</protein>
<dbReference type="RefSeq" id="WP_305203005.1">
    <property type="nucleotide sequence ID" value="NZ_JAUUIA010001667.1"/>
</dbReference>
<proteinExistence type="predicted"/>
<sequence>VKQTPISQAVFIALLGIGGAATAQQAPAPAQQQLETVVVTGIRAAQEKSLSVKRNADTHIDVVSAEDIGKMPDKNV</sequence>
<dbReference type="PANTHER" id="PTHR40980:SF4">
    <property type="entry name" value="TONB-DEPENDENT RECEPTOR-LIKE BETA-BARREL DOMAIN-CONTAINING PROTEIN"/>
    <property type="match status" value="1"/>
</dbReference>
<evidence type="ECO:0008006" key="4">
    <source>
        <dbReference type="Google" id="ProtNLM"/>
    </source>
</evidence>
<name>A0AAW8ANH2_KLEPN</name>
<evidence type="ECO:0000313" key="2">
    <source>
        <dbReference type="EMBL" id="MDP0972094.1"/>
    </source>
</evidence>
<comment type="caution">
    <text evidence="2">The sequence shown here is derived from an EMBL/GenBank/DDBJ whole genome shotgun (WGS) entry which is preliminary data.</text>
</comment>
<dbReference type="EMBL" id="JAUUIA010001667">
    <property type="protein sequence ID" value="MDP0972094.1"/>
    <property type="molecule type" value="Genomic_DNA"/>
</dbReference>
<organism evidence="2 3">
    <name type="scientific">Klebsiella pneumoniae</name>
    <dbReference type="NCBI Taxonomy" id="573"/>
    <lineage>
        <taxon>Bacteria</taxon>
        <taxon>Pseudomonadati</taxon>
        <taxon>Pseudomonadota</taxon>
        <taxon>Gammaproteobacteria</taxon>
        <taxon>Enterobacterales</taxon>
        <taxon>Enterobacteriaceae</taxon>
        <taxon>Klebsiella/Raoultella group</taxon>
        <taxon>Klebsiella</taxon>
        <taxon>Klebsiella pneumoniae complex</taxon>
    </lineage>
</organism>
<dbReference type="PANTHER" id="PTHR40980">
    <property type="entry name" value="PLUG DOMAIN-CONTAINING PROTEIN"/>
    <property type="match status" value="1"/>
</dbReference>
<keyword evidence="1" id="KW-0732">Signal</keyword>
<accession>A0AAW8ANH2</accession>
<feature type="non-terminal residue" evidence="2">
    <location>
        <position position="76"/>
    </location>
</feature>
<gene>
    <name evidence="2" type="ORF">Q6294_34760</name>
</gene>
<dbReference type="Proteomes" id="UP001244490">
    <property type="component" value="Unassembled WGS sequence"/>
</dbReference>